<dbReference type="InterPro" id="IPR015421">
    <property type="entry name" value="PyrdxlP-dep_Trfase_major"/>
</dbReference>
<dbReference type="InterPro" id="IPR051446">
    <property type="entry name" value="HTH_trans_reg/aminotransferase"/>
</dbReference>
<dbReference type="SUPFAM" id="SSF46785">
    <property type="entry name" value="Winged helix' DNA-binding domain"/>
    <property type="match status" value="1"/>
</dbReference>
<dbReference type="GO" id="GO:0030170">
    <property type="term" value="F:pyridoxal phosphate binding"/>
    <property type="evidence" value="ECO:0007669"/>
    <property type="project" value="InterPro"/>
</dbReference>
<keyword evidence="6" id="KW-0804">Transcription</keyword>
<evidence type="ECO:0000256" key="5">
    <source>
        <dbReference type="ARBA" id="ARBA00023125"/>
    </source>
</evidence>
<evidence type="ECO:0000313" key="8">
    <source>
        <dbReference type="EMBL" id="KRM33520.1"/>
    </source>
</evidence>
<dbReference type="SMART" id="SM00345">
    <property type="entry name" value="HTH_GNTR"/>
    <property type="match status" value="1"/>
</dbReference>
<dbReference type="Gene3D" id="1.10.10.10">
    <property type="entry name" value="Winged helix-like DNA-binding domain superfamily/Winged helix DNA-binding domain"/>
    <property type="match status" value="1"/>
</dbReference>
<keyword evidence="4" id="KW-0805">Transcription regulation</keyword>
<evidence type="ECO:0000256" key="6">
    <source>
        <dbReference type="ARBA" id="ARBA00023163"/>
    </source>
</evidence>
<dbReference type="SUPFAM" id="SSF53383">
    <property type="entry name" value="PLP-dependent transferases"/>
    <property type="match status" value="1"/>
</dbReference>
<name>A0A0R1XT64_9LACO</name>
<keyword evidence="2" id="KW-0032">Aminotransferase</keyword>
<dbReference type="CDD" id="cd07377">
    <property type="entry name" value="WHTH_GntR"/>
    <property type="match status" value="1"/>
</dbReference>
<keyword evidence="9" id="KW-1185">Reference proteome</keyword>
<evidence type="ECO:0000259" key="7">
    <source>
        <dbReference type="PROSITE" id="PS50949"/>
    </source>
</evidence>
<dbReference type="EMBL" id="AZGA01000049">
    <property type="protein sequence ID" value="KRM33520.1"/>
    <property type="molecule type" value="Genomic_DNA"/>
</dbReference>
<evidence type="ECO:0000256" key="3">
    <source>
        <dbReference type="ARBA" id="ARBA00022898"/>
    </source>
</evidence>
<dbReference type="GO" id="GO:0008483">
    <property type="term" value="F:transaminase activity"/>
    <property type="evidence" value="ECO:0007669"/>
    <property type="project" value="UniProtKB-KW"/>
</dbReference>
<dbReference type="InterPro" id="IPR015424">
    <property type="entry name" value="PyrdxlP-dep_Trfase"/>
</dbReference>
<dbReference type="AlphaFoldDB" id="A0A0R1XT64"/>
<comment type="caution">
    <text evidence="8">The sequence shown here is derived from an EMBL/GenBank/DDBJ whole genome shotgun (WGS) entry which is preliminary data.</text>
</comment>
<dbReference type="InterPro" id="IPR004839">
    <property type="entry name" value="Aminotransferase_I/II_large"/>
</dbReference>
<dbReference type="PANTHER" id="PTHR46577:SF1">
    <property type="entry name" value="HTH-TYPE TRANSCRIPTIONAL REGULATORY PROTEIN GABR"/>
    <property type="match status" value="1"/>
</dbReference>
<organism evidence="8 9">
    <name type="scientific">Agrilactobacillus composti DSM 18527 = JCM 14202</name>
    <dbReference type="NCBI Taxonomy" id="1423734"/>
    <lineage>
        <taxon>Bacteria</taxon>
        <taxon>Bacillati</taxon>
        <taxon>Bacillota</taxon>
        <taxon>Bacilli</taxon>
        <taxon>Lactobacillales</taxon>
        <taxon>Lactobacillaceae</taxon>
        <taxon>Agrilactobacillus</taxon>
    </lineage>
</organism>
<keyword evidence="3" id="KW-0663">Pyridoxal phosphate</keyword>
<proteinExistence type="inferred from homology"/>
<dbReference type="InterPro" id="IPR036388">
    <property type="entry name" value="WH-like_DNA-bd_sf"/>
</dbReference>
<dbReference type="InterPro" id="IPR015422">
    <property type="entry name" value="PyrdxlP-dep_Trfase_small"/>
</dbReference>
<dbReference type="InterPro" id="IPR036390">
    <property type="entry name" value="WH_DNA-bd_sf"/>
</dbReference>
<dbReference type="CDD" id="cd00609">
    <property type="entry name" value="AAT_like"/>
    <property type="match status" value="1"/>
</dbReference>
<dbReference type="InterPro" id="IPR000524">
    <property type="entry name" value="Tscrpt_reg_HTH_GntR"/>
</dbReference>
<evidence type="ECO:0000256" key="4">
    <source>
        <dbReference type="ARBA" id="ARBA00023015"/>
    </source>
</evidence>
<dbReference type="GO" id="GO:0003677">
    <property type="term" value="F:DNA binding"/>
    <property type="evidence" value="ECO:0007669"/>
    <property type="project" value="UniProtKB-KW"/>
</dbReference>
<dbReference type="PROSITE" id="PS50949">
    <property type="entry name" value="HTH_GNTR"/>
    <property type="match status" value="1"/>
</dbReference>
<keyword evidence="2" id="KW-0808">Transferase</keyword>
<keyword evidence="5" id="KW-0238">DNA-binding</keyword>
<evidence type="ECO:0000313" key="9">
    <source>
        <dbReference type="Proteomes" id="UP000051236"/>
    </source>
</evidence>
<dbReference type="Gene3D" id="3.40.640.10">
    <property type="entry name" value="Type I PLP-dependent aspartate aminotransferase-like (Major domain)"/>
    <property type="match status" value="1"/>
</dbReference>
<gene>
    <name evidence="8" type="ORF">FC83_GL002771</name>
</gene>
<evidence type="ECO:0000256" key="2">
    <source>
        <dbReference type="ARBA" id="ARBA00022576"/>
    </source>
</evidence>
<dbReference type="PATRIC" id="fig|1423734.3.peg.2816"/>
<comment type="similarity">
    <text evidence="1">In the C-terminal section; belongs to the class-I pyridoxal-phosphate-dependent aminotransferase family.</text>
</comment>
<dbReference type="GO" id="GO:0003700">
    <property type="term" value="F:DNA-binding transcription factor activity"/>
    <property type="evidence" value="ECO:0007669"/>
    <property type="project" value="InterPro"/>
</dbReference>
<accession>A0A0R1XT64</accession>
<feature type="domain" description="HTH gntR-type" evidence="7">
    <location>
        <begin position="25"/>
        <end position="93"/>
    </location>
</feature>
<dbReference type="PANTHER" id="PTHR46577">
    <property type="entry name" value="HTH-TYPE TRANSCRIPTIONAL REGULATORY PROTEIN GABR"/>
    <property type="match status" value="1"/>
</dbReference>
<dbReference type="Proteomes" id="UP000051236">
    <property type="component" value="Unassembled WGS sequence"/>
</dbReference>
<dbReference type="Gene3D" id="3.90.1150.10">
    <property type="entry name" value="Aspartate Aminotransferase, domain 1"/>
    <property type="match status" value="1"/>
</dbReference>
<dbReference type="Pfam" id="PF00392">
    <property type="entry name" value="GntR"/>
    <property type="match status" value="1"/>
</dbReference>
<dbReference type="eggNOG" id="COG1167">
    <property type="taxonomic scope" value="Bacteria"/>
</dbReference>
<reference evidence="8 9" key="1">
    <citation type="journal article" date="2015" name="Genome Announc.">
        <title>Expanding the biotechnology potential of lactobacilli through comparative genomics of 213 strains and associated genera.</title>
        <authorList>
            <person name="Sun Z."/>
            <person name="Harris H.M."/>
            <person name="McCann A."/>
            <person name="Guo C."/>
            <person name="Argimon S."/>
            <person name="Zhang W."/>
            <person name="Yang X."/>
            <person name="Jeffery I.B."/>
            <person name="Cooney J.C."/>
            <person name="Kagawa T.F."/>
            <person name="Liu W."/>
            <person name="Song Y."/>
            <person name="Salvetti E."/>
            <person name="Wrobel A."/>
            <person name="Rasinkangas P."/>
            <person name="Parkhill J."/>
            <person name="Rea M.C."/>
            <person name="O'Sullivan O."/>
            <person name="Ritari J."/>
            <person name="Douillard F.P."/>
            <person name="Paul Ross R."/>
            <person name="Yang R."/>
            <person name="Briner A.E."/>
            <person name="Felis G.E."/>
            <person name="de Vos W.M."/>
            <person name="Barrangou R."/>
            <person name="Klaenhammer T.R."/>
            <person name="Caufield P.W."/>
            <person name="Cui Y."/>
            <person name="Zhang H."/>
            <person name="O'Toole P.W."/>
        </authorList>
    </citation>
    <scope>NUCLEOTIDE SEQUENCE [LARGE SCALE GENOMIC DNA]</scope>
    <source>
        <strain evidence="8 9">DSM 18527</strain>
    </source>
</reference>
<sequence length="462" mass="49848">MAIVPVNSFDNYPLTWRPTLHSSETPLYIALANQLEQDIAAGTLHPGLKLPPQRELADFLDINVSTVSRAFKICANKGLLSGITGSGTYIAYDVDTHISAKPKHAPNIIDLGTMTPETIAQDDLVALLQQMIAAPHFGSLFQYANSEDRWHKDAAVKLIAKAGYQTDPSHILLSSGGQNALAAIFSGLLKPGDRLGTTALVYPGLKSAAKLFGIQLVALPEENGELSETGIRQAVKNDNMKAIYVMPDAHNPTTHTMSIAARQMIASLAQELNVIIIEDGINSLLAKKPLAAIAQSAPAQTIYIASLSKTLVPALRLAYVVAPSQYYGTLDNVLYNINLSQSAILLELASRLIVSGRLDSLLAKRNQGIVARNRLANRVFKDYDLIGNNDSLNRWLPLPKGVSGKQFEQLALVKGVSVYGSQRFAVGKDAPIGAIRIAICTPDSIAKLERGLNIIHEILIKL</sequence>
<protein>
    <recommendedName>
        <fullName evidence="7">HTH gntR-type domain-containing protein</fullName>
    </recommendedName>
</protein>
<evidence type="ECO:0000256" key="1">
    <source>
        <dbReference type="ARBA" id="ARBA00005384"/>
    </source>
</evidence>
<dbReference type="STRING" id="1423734.FC83_GL002771"/>
<dbReference type="Pfam" id="PF00155">
    <property type="entry name" value="Aminotran_1_2"/>
    <property type="match status" value="1"/>
</dbReference>